<evidence type="ECO:0000256" key="3">
    <source>
        <dbReference type="ARBA" id="ARBA00023163"/>
    </source>
</evidence>
<reference evidence="7" key="1">
    <citation type="journal article" date="2019" name="Int. J. Syst. Evol. Microbiol.">
        <title>The Global Catalogue of Microorganisms (GCM) 10K type strain sequencing project: providing services to taxonomists for standard genome sequencing and annotation.</title>
        <authorList>
            <consortium name="The Broad Institute Genomics Platform"/>
            <consortium name="The Broad Institute Genome Sequencing Center for Infectious Disease"/>
            <person name="Wu L."/>
            <person name="Ma J."/>
        </authorList>
    </citation>
    <scope>NUCLEOTIDE SEQUENCE [LARGE SCALE GENOMIC DNA]</scope>
    <source>
        <strain evidence="7">NBRC 102146</strain>
    </source>
</reference>
<comment type="caution">
    <text evidence="6">The sequence shown here is derived from an EMBL/GenBank/DDBJ whole genome shotgun (WGS) entry which is preliminary data.</text>
</comment>
<protein>
    <submittedName>
        <fullName evidence="6">MerR family transcriptional regulator</fullName>
    </submittedName>
</protein>
<keyword evidence="3" id="KW-0804">Transcription</keyword>
<dbReference type="PRINTS" id="PR00040">
    <property type="entry name" value="HTHMERR"/>
</dbReference>
<evidence type="ECO:0000313" key="6">
    <source>
        <dbReference type="EMBL" id="GLR47645.1"/>
    </source>
</evidence>
<keyword evidence="4" id="KW-0175">Coiled coil</keyword>
<dbReference type="Proteomes" id="UP001156703">
    <property type="component" value="Unassembled WGS sequence"/>
</dbReference>
<feature type="coiled-coil region" evidence="4">
    <location>
        <begin position="79"/>
        <end position="106"/>
    </location>
</feature>
<evidence type="ECO:0000256" key="1">
    <source>
        <dbReference type="ARBA" id="ARBA00023015"/>
    </source>
</evidence>
<evidence type="ECO:0000259" key="5">
    <source>
        <dbReference type="PROSITE" id="PS50937"/>
    </source>
</evidence>
<accession>A0ABQ5Z7M5</accession>
<name>A0ABQ5Z7M5_9SPHN</name>
<dbReference type="InterPro" id="IPR000551">
    <property type="entry name" value="MerR-type_HTH_dom"/>
</dbReference>
<dbReference type="RefSeq" id="WP_425423515.1">
    <property type="nucleotide sequence ID" value="NZ_BSOO01000011.1"/>
</dbReference>
<keyword evidence="2" id="KW-0238">DNA-binding</keyword>
<evidence type="ECO:0000256" key="2">
    <source>
        <dbReference type="ARBA" id="ARBA00023125"/>
    </source>
</evidence>
<evidence type="ECO:0000313" key="7">
    <source>
        <dbReference type="Proteomes" id="UP001156703"/>
    </source>
</evidence>
<dbReference type="PANTHER" id="PTHR30204:SF94">
    <property type="entry name" value="HEAVY METAL-DEPENDENT TRANSCRIPTIONAL REGULATOR HI_0293-RELATED"/>
    <property type="match status" value="1"/>
</dbReference>
<feature type="domain" description="HTH merR-type" evidence="5">
    <location>
        <begin position="1"/>
        <end position="64"/>
    </location>
</feature>
<dbReference type="Pfam" id="PF00376">
    <property type="entry name" value="MerR"/>
    <property type="match status" value="1"/>
</dbReference>
<proteinExistence type="predicted"/>
<dbReference type="SUPFAM" id="SSF46955">
    <property type="entry name" value="Putative DNA-binding domain"/>
    <property type="match status" value="1"/>
</dbReference>
<dbReference type="InterPro" id="IPR015358">
    <property type="entry name" value="Tscrpt_reg_MerR_DNA-bd"/>
</dbReference>
<dbReference type="CDD" id="cd04785">
    <property type="entry name" value="HTH_CadR-PbrR-like"/>
    <property type="match status" value="1"/>
</dbReference>
<dbReference type="PANTHER" id="PTHR30204">
    <property type="entry name" value="REDOX-CYCLING DRUG-SENSING TRANSCRIPTIONAL ACTIVATOR SOXR"/>
    <property type="match status" value="1"/>
</dbReference>
<dbReference type="InterPro" id="IPR047057">
    <property type="entry name" value="MerR_fam"/>
</dbReference>
<organism evidence="6 7">
    <name type="scientific">Sphingomonas astaxanthinifaciens DSM 22298</name>
    <dbReference type="NCBI Taxonomy" id="1123267"/>
    <lineage>
        <taxon>Bacteria</taxon>
        <taxon>Pseudomonadati</taxon>
        <taxon>Pseudomonadota</taxon>
        <taxon>Alphaproteobacteria</taxon>
        <taxon>Sphingomonadales</taxon>
        <taxon>Sphingomonadaceae</taxon>
        <taxon>Sphingomonas</taxon>
    </lineage>
</organism>
<keyword evidence="7" id="KW-1185">Reference proteome</keyword>
<dbReference type="PROSITE" id="PS50937">
    <property type="entry name" value="HTH_MERR_2"/>
    <property type="match status" value="1"/>
</dbReference>
<keyword evidence="1" id="KW-0805">Transcription regulation</keyword>
<dbReference type="Gene3D" id="1.10.1660.10">
    <property type="match status" value="1"/>
</dbReference>
<dbReference type="Pfam" id="PF09278">
    <property type="entry name" value="MerR-DNA-bind"/>
    <property type="match status" value="1"/>
</dbReference>
<dbReference type="InterPro" id="IPR009061">
    <property type="entry name" value="DNA-bd_dom_put_sf"/>
</dbReference>
<dbReference type="SMART" id="SM00422">
    <property type="entry name" value="HTH_MERR"/>
    <property type="match status" value="1"/>
</dbReference>
<sequence>MAQATGTNAETIRYYERIALLPPPARTNSNYRDYGPDHAERLRFVRHARSLGFDIADVRSLLDLADQPDRDCAEVDRIASGHLATVERKIAQLQQLERELRRMLVDCGGGRIASCHIMQSLANHQLCEEDHP</sequence>
<evidence type="ECO:0000256" key="4">
    <source>
        <dbReference type="SAM" id="Coils"/>
    </source>
</evidence>
<dbReference type="EMBL" id="BSOO01000011">
    <property type="protein sequence ID" value="GLR47645.1"/>
    <property type="molecule type" value="Genomic_DNA"/>
</dbReference>
<gene>
    <name evidence="6" type="ORF">GCM10007925_13580</name>
</gene>